<dbReference type="InterPro" id="IPR023214">
    <property type="entry name" value="HAD_sf"/>
</dbReference>
<dbReference type="Proteomes" id="UP000034616">
    <property type="component" value="Unassembled WGS sequence"/>
</dbReference>
<dbReference type="EMBL" id="LCAH01000001">
    <property type="protein sequence ID" value="KKR87734.1"/>
    <property type="molecule type" value="Genomic_DNA"/>
</dbReference>
<dbReference type="SUPFAM" id="SSF56784">
    <property type="entry name" value="HAD-like"/>
    <property type="match status" value="1"/>
</dbReference>
<comment type="caution">
    <text evidence="1">The sequence shown here is derived from an EMBL/GenBank/DDBJ whole genome shotgun (WGS) entry which is preliminary data.</text>
</comment>
<reference evidence="1 2" key="1">
    <citation type="journal article" date="2015" name="Nature">
        <title>rRNA introns, odd ribosomes, and small enigmatic genomes across a large radiation of phyla.</title>
        <authorList>
            <person name="Brown C.T."/>
            <person name="Hug L.A."/>
            <person name="Thomas B.C."/>
            <person name="Sharon I."/>
            <person name="Castelle C.J."/>
            <person name="Singh A."/>
            <person name="Wilkins M.J."/>
            <person name="Williams K.H."/>
            <person name="Banfield J.F."/>
        </authorList>
    </citation>
    <scope>NUCLEOTIDE SEQUENCE [LARGE SCALE GENOMIC DNA]</scope>
</reference>
<organism evidence="1 2">
    <name type="scientific">Candidatus Uhrbacteria bacterium GW2011_GWC2_41_11</name>
    <dbReference type="NCBI Taxonomy" id="1618985"/>
    <lineage>
        <taxon>Bacteria</taxon>
        <taxon>Candidatus Uhriibacteriota</taxon>
    </lineage>
</organism>
<sequence>MKIQELNDLDSLINQIPMILRERPDTLFLNQQRGNASDFIHRVQTAHGLVADFDGTLHSGNQWEDLRRCMRTDLKQADEKAATKYFSDQRSDLGDIKFILNSVWDLHHSEFTKGQLTSLAHSTSIREGGLKLLQSFSRVAIISFGLKDFIEEWCDIHGCEAEIFALQVHWQTPNSTRSNLECLCLGGMERTVVSDANKGYMRDVFCASHNLELKELLILGDSPTDIKLMTPEAVNVLIVPHHDPQSDRITSRLRSLAEFWPNLSAILCSDSLKFLADIRQNRT</sequence>
<dbReference type="InterPro" id="IPR036412">
    <property type="entry name" value="HAD-like_sf"/>
</dbReference>
<dbReference type="AlphaFoldDB" id="A0A0G0UFU4"/>
<dbReference type="Gene3D" id="3.40.50.1000">
    <property type="entry name" value="HAD superfamily/HAD-like"/>
    <property type="match status" value="1"/>
</dbReference>
<gene>
    <name evidence="1" type="ORF">UU35_C0001G0015</name>
</gene>
<accession>A0A0G0UFU4</accession>
<protein>
    <recommendedName>
        <fullName evidence="3">Phosphoserine phosphatase</fullName>
    </recommendedName>
</protein>
<evidence type="ECO:0008006" key="3">
    <source>
        <dbReference type="Google" id="ProtNLM"/>
    </source>
</evidence>
<evidence type="ECO:0000313" key="2">
    <source>
        <dbReference type="Proteomes" id="UP000034616"/>
    </source>
</evidence>
<name>A0A0G0UFU4_9BACT</name>
<proteinExistence type="predicted"/>
<evidence type="ECO:0000313" key="1">
    <source>
        <dbReference type="EMBL" id="KKR87734.1"/>
    </source>
</evidence>